<evidence type="ECO:0000313" key="5">
    <source>
        <dbReference type="EMBL" id="PSC73728.1"/>
    </source>
</evidence>
<dbReference type="PROSITE" id="PS00108">
    <property type="entry name" value="PROTEIN_KINASE_ST"/>
    <property type="match status" value="1"/>
</dbReference>
<proteinExistence type="predicted"/>
<dbReference type="PANTHER" id="PTHR24346">
    <property type="entry name" value="MAP/MICROTUBULE AFFINITY-REGULATING KINASE"/>
    <property type="match status" value="1"/>
</dbReference>
<dbReference type="Proteomes" id="UP000239649">
    <property type="component" value="Unassembled WGS sequence"/>
</dbReference>
<keyword evidence="1" id="KW-0547">Nucleotide-binding</keyword>
<gene>
    <name evidence="5" type="ORF">C2E20_3224</name>
</gene>
<dbReference type="SUPFAM" id="SSF56112">
    <property type="entry name" value="Protein kinase-like (PK-like)"/>
    <property type="match status" value="1"/>
</dbReference>
<sequence>MLMRDREAGELVAVKFIKRGEGIDKHVEREILNHRRLSAHTNVITFREVFLTSTHLGIAMDYAPGGTLFERILRQGRFTEDIARYFSSSWCAAWPGCTTRLGVCHRDIKLENTLLDGRTLPRVQLCDFGYSKSNEDSMPKTTVGTPAYVAPEVLSKGAYDGEKADVWSCGVALYTMLVGTYPFRDLQDPASCRKMVQRILAVHYTIPPKVCISEGCADLLQRIFVADPAQRISLALMQRHPWFVVNLPRECQNVSNALCAERPLQTEAEIAAIVQAARQPAESQQQQQASLGSIGSAICVDIAGTPLAAGFLENSALSRSAVSHGNGFSSAPAESSGDSSSNGSSGSSNGSSNGTGGSSTGSRSSSGGYDPAAAQRLLALSQSHDTQQPGDPYFSRQLTPEKRLRVIAMLLHGVTEATVAGMIVQRKGGPYVSSVSGGAAVLQELRARGCDDERLNRLLQRAPRIMARPASNVMASFAALDDILQLSRSDVLRVCEEHPGLLSTDAGSLRWRWAKVQEHYQLPPKVVASLQKMMRYSWCTTALLSYDSDTVEQRLSGLQQLFGLSDSDVVALFRCLVELLWLKPEEVVRPRRDKLEALLGPFDKQMLRRFIHSCTLEEARQVLLSTPQLAVLALDTPKFRRRMEALTDFYEHANTAEMLLSRNRGTHLMSSLWTVGPRMAFVRHLRLKRGQPGLRTSAVACTLGPFCRAVRADVATYKGFEAGWLASPEAAQLCEHEPPRRQATPTGSGGGDCSSSSSSSDDDGSSSSSEEDERG</sequence>
<feature type="region of interest" description="Disordered" evidence="3">
    <location>
        <begin position="733"/>
        <end position="775"/>
    </location>
</feature>
<name>A0A2P6VI27_9CHLO</name>
<feature type="compositionally biased region" description="Low complexity" evidence="3">
    <location>
        <begin position="335"/>
        <end position="352"/>
    </location>
</feature>
<evidence type="ECO:0000259" key="4">
    <source>
        <dbReference type="PROSITE" id="PS50011"/>
    </source>
</evidence>
<dbReference type="STRING" id="554055.A0A2P6VI27"/>
<evidence type="ECO:0000313" key="6">
    <source>
        <dbReference type="Proteomes" id="UP000239649"/>
    </source>
</evidence>
<accession>A0A2P6VI27</accession>
<evidence type="ECO:0000256" key="2">
    <source>
        <dbReference type="ARBA" id="ARBA00022840"/>
    </source>
</evidence>
<dbReference type="GO" id="GO:0035556">
    <property type="term" value="P:intracellular signal transduction"/>
    <property type="evidence" value="ECO:0007669"/>
    <property type="project" value="TreeGrafter"/>
</dbReference>
<dbReference type="EMBL" id="LHPF02000006">
    <property type="protein sequence ID" value="PSC73728.1"/>
    <property type="molecule type" value="Genomic_DNA"/>
</dbReference>
<dbReference type="OrthoDB" id="40902at2759"/>
<dbReference type="AlphaFoldDB" id="A0A2P6VI27"/>
<protein>
    <submittedName>
        <fullName evidence="5">Serine threonine-kinase SRK2A</fullName>
    </submittedName>
</protein>
<evidence type="ECO:0000256" key="1">
    <source>
        <dbReference type="ARBA" id="ARBA00022741"/>
    </source>
</evidence>
<feature type="domain" description="Protein kinase" evidence="4">
    <location>
        <begin position="1"/>
        <end position="243"/>
    </location>
</feature>
<dbReference type="PANTHER" id="PTHR24346:SF92">
    <property type="entry name" value="SNF1-RELATED PROTEIN KINASE 2.6"/>
    <property type="match status" value="1"/>
</dbReference>
<keyword evidence="6" id="KW-1185">Reference proteome</keyword>
<evidence type="ECO:0000256" key="3">
    <source>
        <dbReference type="SAM" id="MobiDB-lite"/>
    </source>
</evidence>
<dbReference type="GO" id="GO:0005524">
    <property type="term" value="F:ATP binding"/>
    <property type="evidence" value="ECO:0007669"/>
    <property type="project" value="UniProtKB-KW"/>
</dbReference>
<dbReference type="Pfam" id="PF00069">
    <property type="entry name" value="Pkinase"/>
    <property type="match status" value="1"/>
</dbReference>
<reference evidence="5 6" key="1">
    <citation type="journal article" date="2018" name="Plant J.">
        <title>Genome sequences of Chlorella sorokiniana UTEX 1602 and Micractinium conductrix SAG 241.80: implications to maltose excretion by a green alga.</title>
        <authorList>
            <person name="Arriola M.B."/>
            <person name="Velmurugan N."/>
            <person name="Zhang Y."/>
            <person name="Plunkett M.H."/>
            <person name="Hondzo H."/>
            <person name="Barney B.M."/>
        </authorList>
    </citation>
    <scope>NUCLEOTIDE SEQUENCE [LARGE SCALE GENOMIC DNA]</scope>
    <source>
        <strain evidence="5 6">SAG 241.80</strain>
    </source>
</reference>
<dbReference type="GO" id="GO:0005737">
    <property type="term" value="C:cytoplasm"/>
    <property type="evidence" value="ECO:0007669"/>
    <property type="project" value="TreeGrafter"/>
</dbReference>
<feature type="compositionally biased region" description="Polar residues" evidence="3">
    <location>
        <begin position="323"/>
        <end position="333"/>
    </location>
</feature>
<feature type="compositionally biased region" description="Low complexity" evidence="3">
    <location>
        <begin position="360"/>
        <end position="370"/>
    </location>
</feature>
<dbReference type="InterPro" id="IPR008271">
    <property type="entry name" value="Ser/Thr_kinase_AS"/>
</dbReference>
<feature type="region of interest" description="Disordered" evidence="3">
    <location>
        <begin position="323"/>
        <end position="370"/>
    </location>
</feature>
<keyword evidence="2" id="KW-0067">ATP-binding</keyword>
<dbReference type="InterPro" id="IPR038538">
    <property type="entry name" value="MTERF_sf"/>
</dbReference>
<comment type="caution">
    <text evidence="5">The sequence shown here is derived from an EMBL/GenBank/DDBJ whole genome shotgun (WGS) entry which is preliminary data.</text>
</comment>
<organism evidence="5 6">
    <name type="scientific">Micractinium conductrix</name>
    <dbReference type="NCBI Taxonomy" id="554055"/>
    <lineage>
        <taxon>Eukaryota</taxon>
        <taxon>Viridiplantae</taxon>
        <taxon>Chlorophyta</taxon>
        <taxon>core chlorophytes</taxon>
        <taxon>Trebouxiophyceae</taxon>
        <taxon>Chlorellales</taxon>
        <taxon>Chlorellaceae</taxon>
        <taxon>Chlorella clade</taxon>
        <taxon>Micractinium</taxon>
    </lineage>
</organism>
<feature type="compositionally biased region" description="Acidic residues" evidence="3">
    <location>
        <begin position="760"/>
        <end position="775"/>
    </location>
</feature>
<dbReference type="PROSITE" id="PS50011">
    <property type="entry name" value="PROTEIN_KINASE_DOM"/>
    <property type="match status" value="1"/>
</dbReference>
<dbReference type="Gene3D" id="1.25.70.10">
    <property type="entry name" value="Transcription termination factor 3, mitochondrial"/>
    <property type="match status" value="1"/>
</dbReference>
<dbReference type="SMART" id="SM00220">
    <property type="entry name" value="S_TKc"/>
    <property type="match status" value="1"/>
</dbReference>
<dbReference type="InterPro" id="IPR011009">
    <property type="entry name" value="Kinase-like_dom_sf"/>
</dbReference>
<dbReference type="GO" id="GO:0004674">
    <property type="term" value="F:protein serine/threonine kinase activity"/>
    <property type="evidence" value="ECO:0007669"/>
    <property type="project" value="TreeGrafter"/>
</dbReference>
<dbReference type="InterPro" id="IPR000719">
    <property type="entry name" value="Prot_kinase_dom"/>
</dbReference>
<dbReference type="Gene3D" id="1.10.510.10">
    <property type="entry name" value="Transferase(Phosphotransferase) domain 1"/>
    <property type="match status" value="1"/>
</dbReference>